<name>A0A5S9MRI9_MYCVN</name>
<dbReference type="Pfam" id="PF00378">
    <property type="entry name" value="ECH_1"/>
    <property type="match status" value="1"/>
</dbReference>
<dbReference type="InterPro" id="IPR014748">
    <property type="entry name" value="Enoyl-CoA_hydra_C"/>
</dbReference>
<accession>A0A5S9MRI9</accession>
<sequence>MDAVISKRQYDKTVSDTVFTGRRVPTRCAPMPGESVELERLLFDVSDHVATITINRPERLNATDDLARSELGACWARVREDPDIRVAIITGAGDRAFCAGQDIRATAESGIRNKVPGSRLHHNVWKPVICAINGMAVGGGLHQVADSDLIIAAEHAELIDTHLQVGNVFALEAAVLLRRMPISMVMQLALMTKAGRISAQRGYEIGLINEVVPANRLQARAREIALSIAELSPATVQASIKAMWASLDVGLHAANDVAYRYVLHHQMTHPDYHEGMAAFAEKRQPRWVVD</sequence>
<dbReference type="PANTHER" id="PTHR43802:SF1">
    <property type="entry name" value="IP11341P-RELATED"/>
    <property type="match status" value="1"/>
</dbReference>
<dbReference type="CDD" id="cd06558">
    <property type="entry name" value="crotonase-like"/>
    <property type="match status" value="1"/>
</dbReference>
<dbReference type="Proteomes" id="UP000430146">
    <property type="component" value="Unassembled WGS sequence"/>
</dbReference>
<evidence type="ECO:0000256" key="1">
    <source>
        <dbReference type="ARBA" id="ARBA00005254"/>
    </source>
</evidence>
<dbReference type="EMBL" id="CACSIP010000001">
    <property type="protein sequence ID" value="CAA0079360.1"/>
    <property type="molecule type" value="Genomic_DNA"/>
</dbReference>
<dbReference type="EC" id="4.2.1.17" evidence="2"/>
<organism evidence="2 3">
    <name type="scientific">Mycolicibacterium vanbaalenii</name>
    <name type="common">Mycobacterium vanbaalenii</name>
    <dbReference type="NCBI Taxonomy" id="110539"/>
    <lineage>
        <taxon>Bacteria</taxon>
        <taxon>Bacillati</taxon>
        <taxon>Actinomycetota</taxon>
        <taxon>Actinomycetes</taxon>
        <taxon>Mycobacteriales</taxon>
        <taxon>Mycobacteriaceae</taxon>
        <taxon>Mycolicibacterium</taxon>
    </lineage>
</organism>
<keyword evidence="2" id="KW-0456">Lyase</keyword>
<dbReference type="Gene3D" id="1.10.12.10">
    <property type="entry name" value="Lyase 2-enoyl-coa Hydratase, Chain A, domain 2"/>
    <property type="match status" value="1"/>
</dbReference>
<gene>
    <name evidence="2" type="primary">dpgD_2</name>
    <name evidence="2" type="ORF">AELLOGFF_00134</name>
</gene>
<dbReference type="InterPro" id="IPR001753">
    <property type="entry name" value="Enoyl-CoA_hydra/iso"/>
</dbReference>
<dbReference type="PANTHER" id="PTHR43802">
    <property type="entry name" value="ENOYL-COA HYDRATASE"/>
    <property type="match status" value="1"/>
</dbReference>
<dbReference type="Gene3D" id="3.90.226.10">
    <property type="entry name" value="2-enoyl-CoA Hydratase, Chain A, domain 1"/>
    <property type="match status" value="1"/>
</dbReference>
<comment type="similarity">
    <text evidence="1">Belongs to the enoyl-CoA hydratase/isomerase family.</text>
</comment>
<evidence type="ECO:0000313" key="3">
    <source>
        <dbReference type="Proteomes" id="UP000430146"/>
    </source>
</evidence>
<evidence type="ECO:0000313" key="2">
    <source>
        <dbReference type="EMBL" id="CAA0079360.1"/>
    </source>
</evidence>
<proteinExistence type="inferred from homology"/>
<dbReference type="AlphaFoldDB" id="A0A5S9MRI9"/>
<reference evidence="2 3" key="1">
    <citation type="submission" date="2019-11" db="EMBL/GenBank/DDBJ databases">
        <authorList>
            <person name="Holert J."/>
        </authorList>
    </citation>
    <scope>NUCLEOTIDE SEQUENCE [LARGE SCALE GENOMIC DNA]</scope>
    <source>
        <strain evidence="2">BC8_1</strain>
    </source>
</reference>
<dbReference type="SUPFAM" id="SSF52096">
    <property type="entry name" value="ClpP/crotonase"/>
    <property type="match status" value="1"/>
</dbReference>
<dbReference type="GO" id="GO:0004300">
    <property type="term" value="F:enoyl-CoA hydratase activity"/>
    <property type="evidence" value="ECO:0007669"/>
    <property type="project" value="UniProtKB-EC"/>
</dbReference>
<protein>
    <submittedName>
        <fullName evidence="2">Enoyl-CoA-hydratase</fullName>
        <ecNumber evidence="2">4.2.1.17</ecNumber>
    </submittedName>
</protein>
<dbReference type="InterPro" id="IPR029045">
    <property type="entry name" value="ClpP/crotonase-like_dom_sf"/>
</dbReference>
<keyword evidence="3" id="KW-1185">Reference proteome</keyword>